<dbReference type="GO" id="GO:0016020">
    <property type="term" value="C:membrane"/>
    <property type="evidence" value="ECO:0007669"/>
    <property type="project" value="UniProtKB-SubCell"/>
</dbReference>
<dbReference type="Pfam" id="PF13520">
    <property type="entry name" value="AA_permease_2"/>
    <property type="match status" value="1"/>
</dbReference>
<feature type="transmembrane region" description="Helical" evidence="6">
    <location>
        <begin position="316"/>
        <end position="339"/>
    </location>
</feature>
<comment type="subcellular location">
    <subcellularLocation>
        <location evidence="1">Membrane</location>
        <topology evidence="1">Multi-pass membrane protein</topology>
    </subcellularLocation>
</comment>
<sequence length="551" mass="57941">MPSAATEDGADRPLLADRRGQDGSTYGTEEPVAAAQSAASGVAREDQAQDQSQDQSQGGSFARDLGTLDAFAIIISIVIGSGIFTSPGSIDTNVPSPGAALAVWLVGGVLAWTGASTMAELGTAIPGEGGVQPYLRYIYGDVFGHLAAWTWVVAVMPATLAILSIVFVESIFSAAGVTDRAASALHKLLSVLIMAVMNLANSISTRASTRLNNFFVTTKFLSISAVVLAGLVVLAVQLADRDAHVGGGDWARRSWLADRDTVAPDGSVTHWPDVGTWELLGHLSAALYGALWAYSGWEKGIYVSAELSDPVRQLPLAINTAIPTIIACFLATNAAYYILLPWNVVSTTDSVAVTAITRLLGRGFGIVAAVLICLVVAGSLLGNSFVAGRMAVAAANADWLPRAFAELGRAGWKKPPREGGDGDNTSGPRGSSDAPLNAILLNTLLSALFILLGDFRSLLTFNGLGEYTFFFLTVLGAVVLRFREPGLRRPYKPLLVIPVLFTLVSGFVLVRGAVFAPVPALVLVAVWALGILFYVARRRRAARLRQASGGC</sequence>
<feature type="compositionally biased region" description="Low complexity" evidence="5">
    <location>
        <begin position="32"/>
        <end position="42"/>
    </location>
</feature>
<keyword evidence="2 6" id="KW-0812">Transmembrane</keyword>
<feature type="region of interest" description="Disordered" evidence="5">
    <location>
        <begin position="411"/>
        <end position="430"/>
    </location>
</feature>
<evidence type="ECO:0000313" key="8">
    <source>
        <dbReference type="Proteomes" id="UP000034680"/>
    </source>
</evidence>
<gene>
    <name evidence="7" type="ORF">UCDDA912_g08339</name>
</gene>
<dbReference type="PIRSF" id="PIRSF006060">
    <property type="entry name" value="AA_transporter"/>
    <property type="match status" value="1"/>
</dbReference>
<feature type="transmembrane region" description="Helical" evidence="6">
    <location>
        <begin position="279"/>
        <end position="295"/>
    </location>
</feature>
<feature type="transmembrane region" description="Helical" evidence="6">
    <location>
        <begin position="434"/>
        <end position="452"/>
    </location>
</feature>
<evidence type="ECO:0000256" key="4">
    <source>
        <dbReference type="ARBA" id="ARBA00023136"/>
    </source>
</evidence>
<dbReference type="STRING" id="1214573.A0A0G2FC25"/>
<dbReference type="AlphaFoldDB" id="A0A0G2FC25"/>
<reference evidence="7 8" key="1">
    <citation type="submission" date="2015-05" db="EMBL/GenBank/DDBJ databases">
        <title>Distinctive expansion of gene families associated with plant cell wall degradation and secondary metabolism in the genomes of grapevine trunk pathogens.</title>
        <authorList>
            <person name="Lawrence D.P."/>
            <person name="Travadon R."/>
            <person name="Rolshausen P.E."/>
            <person name="Baumgartner K."/>
        </authorList>
    </citation>
    <scope>NUCLEOTIDE SEQUENCE [LARGE SCALE GENOMIC DNA]</scope>
    <source>
        <strain evidence="7">DA912</strain>
    </source>
</reference>
<protein>
    <submittedName>
        <fullName evidence="7">Putative amino acid transporter</fullName>
    </submittedName>
</protein>
<feature type="compositionally biased region" description="Basic and acidic residues" evidence="5">
    <location>
        <begin position="9"/>
        <end position="21"/>
    </location>
</feature>
<organism evidence="7 8">
    <name type="scientific">Diaporthe ampelina</name>
    <dbReference type="NCBI Taxonomy" id="1214573"/>
    <lineage>
        <taxon>Eukaryota</taxon>
        <taxon>Fungi</taxon>
        <taxon>Dikarya</taxon>
        <taxon>Ascomycota</taxon>
        <taxon>Pezizomycotina</taxon>
        <taxon>Sordariomycetes</taxon>
        <taxon>Sordariomycetidae</taxon>
        <taxon>Diaporthales</taxon>
        <taxon>Diaporthaceae</taxon>
        <taxon>Diaporthe</taxon>
    </lineage>
</organism>
<proteinExistence type="predicted"/>
<feature type="transmembrane region" description="Helical" evidence="6">
    <location>
        <begin position="146"/>
        <end position="168"/>
    </location>
</feature>
<dbReference type="EMBL" id="LCUC01000365">
    <property type="protein sequence ID" value="KKY31706.1"/>
    <property type="molecule type" value="Genomic_DNA"/>
</dbReference>
<feature type="transmembrane region" description="Helical" evidence="6">
    <location>
        <begin position="520"/>
        <end position="536"/>
    </location>
</feature>
<feature type="compositionally biased region" description="Low complexity" evidence="5">
    <location>
        <begin position="49"/>
        <end position="59"/>
    </location>
</feature>
<evidence type="ECO:0000256" key="5">
    <source>
        <dbReference type="SAM" id="MobiDB-lite"/>
    </source>
</evidence>
<comment type="caution">
    <text evidence="7">The sequence shown here is derived from an EMBL/GenBank/DDBJ whole genome shotgun (WGS) entry which is preliminary data.</text>
</comment>
<dbReference type="GO" id="GO:0015179">
    <property type="term" value="F:L-amino acid transmembrane transporter activity"/>
    <property type="evidence" value="ECO:0007669"/>
    <property type="project" value="TreeGrafter"/>
</dbReference>
<dbReference type="InterPro" id="IPR002293">
    <property type="entry name" value="AA/rel_permease1"/>
</dbReference>
<evidence type="ECO:0000256" key="6">
    <source>
        <dbReference type="SAM" id="Phobius"/>
    </source>
</evidence>
<feature type="transmembrane region" description="Helical" evidence="6">
    <location>
        <begin position="494"/>
        <end position="514"/>
    </location>
</feature>
<dbReference type="OrthoDB" id="10062876at2759"/>
<feature type="transmembrane region" description="Helical" evidence="6">
    <location>
        <begin position="464"/>
        <end position="482"/>
    </location>
</feature>
<evidence type="ECO:0000313" key="7">
    <source>
        <dbReference type="EMBL" id="KKY31706.1"/>
    </source>
</evidence>
<keyword evidence="3 6" id="KW-1133">Transmembrane helix</keyword>
<dbReference type="PANTHER" id="PTHR11785:SF402">
    <property type="entry name" value="AMINO ACID TRANSPORTER (EUROFUNG)"/>
    <property type="match status" value="1"/>
</dbReference>
<keyword evidence="8" id="KW-1185">Reference proteome</keyword>
<feature type="transmembrane region" description="Helical" evidence="6">
    <location>
        <begin position="70"/>
        <end position="90"/>
    </location>
</feature>
<feature type="region of interest" description="Disordered" evidence="5">
    <location>
        <begin position="1"/>
        <end position="59"/>
    </location>
</feature>
<dbReference type="InterPro" id="IPR050598">
    <property type="entry name" value="AminoAcid_Transporter"/>
</dbReference>
<keyword evidence="4 6" id="KW-0472">Membrane</keyword>
<reference evidence="7 8" key="2">
    <citation type="submission" date="2015-05" db="EMBL/GenBank/DDBJ databases">
        <authorList>
            <person name="Morales-Cruz A."/>
            <person name="Amrine K.C."/>
            <person name="Cantu D."/>
        </authorList>
    </citation>
    <scope>NUCLEOTIDE SEQUENCE [LARGE SCALE GENOMIC DNA]</scope>
    <source>
        <strain evidence="7">DA912</strain>
    </source>
</reference>
<feature type="transmembrane region" description="Helical" evidence="6">
    <location>
        <begin position="220"/>
        <end position="239"/>
    </location>
</feature>
<accession>A0A0G2FC25</accession>
<evidence type="ECO:0000256" key="3">
    <source>
        <dbReference type="ARBA" id="ARBA00022989"/>
    </source>
</evidence>
<dbReference type="PANTHER" id="PTHR11785">
    <property type="entry name" value="AMINO ACID TRANSPORTER"/>
    <property type="match status" value="1"/>
</dbReference>
<feature type="transmembrane region" description="Helical" evidence="6">
    <location>
        <begin position="102"/>
        <end position="125"/>
    </location>
</feature>
<feature type="transmembrane region" description="Helical" evidence="6">
    <location>
        <begin position="359"/>
        <end position="381"/>
    </location>
</feature>
<dbReference type="Proteomes" id="UP000034680">
    <property type="component" value="Unassembled WGS sequence"/>
</dbReference>
<dbReference type="Gene3D" id="1.20.1740.10">
    <property type="entry name" value="Amino acid/polyamine transporter I"/>
    <property type="match status" value="1"/>
</dbReference>
<name>A0A0G2FC25_9PEZI</name>
<evidence type="ECO:0000256" key="2">
    <source>
        <dbReference type="ARBA" id="ARBA00022692"/>
    </source>
</evidence>
<dbReference type="FunFam" id="1.20.1740.10:FF:000042">
    <property type="entry name" value="Similar to amino acid transporter"/>
    <property type="match status" value="1"/>
</dbReference>
<evidence type="ECO:0000256" key="1">
    <source>
        <dbReference type="ARBA" id="ARBA00004141"/>
    </source>
</evidence>